<dbReference type="InterPro" id="IPR050856">
    <property type="entry name" value="Biotin_carboxylase_complex"/>
</dbReference>
<keyword evidence="4 7" id="KW-0067">ATP-binding</keyword>
<evidence type="ECO:0000256" key="7">
    <source>
        <dbReference type="PROSITE-ProRule" id="PRU00409"/>
    </source>
</evidence>
<name>A0A139A516_GONPJ</name>
<keyword evidence="12" id="KW-1185">Reference proteome</keyword>
<dbReference type="InterPro" id="IPR005482">
    <property type="entry name" value="Biotin_COase_C"/>
</dbReference>
<dbReference type="InterPro" id="IPR011054">
    <property type="entry name" value="Rudment_hybrid_motif"/>
</dbReference>
<dbReference type="InterPro" id="IPR005481">
    <property type="entry name" value="BC-like_N"/>
</dbReference>
<evidence type="ECO:0000256" key="2">
    <source>
        <dbReference type="ARBA" id="ARBA00022598"/>
    </source>
</evidence>
<dbReference type="Gene3D" id="2.40.50.100">
    <property type="match status" value="1"/>
</dbReference>
<evidence type="ECO:0000259" key="8">
    <source>
        <dbReference type="PROSITE" id="PS50968"/>
    </source>
</evidence>
<dbReference type="SUPFAM" id="SSF51230">
    <property type="entry name" value="Single hybrid motif"/>
    <property type="match status" value="1"/>
</dbReference>
<dbReference type="InterPro" id="IPR000089">
    <property type="entry name" value="Biotin_lipoyl"/>
</dbReference>
<dbReference type="Pfam" id="PF00289">
    <property type="entry name" value="Biotin_carb_N"/>
    <property type="match status" value="1"/>
</dbReference>
<reference evidence="11 12" key="1">
    <citation type="journal article" date="2015" name="Genome Biol. Evol.">
        <title>Phylogenomic analyses indicate that early fungi evolved digesting cell walls of algal ancestors of land plants.</title>
        <authorList>
            <person name="Chang Y."/>
            <person name="Wang S."/>
            <person name="Sekimoto S."/>
            <person name="Aerts A.L."/>
            <person name="Choi C."/>
            <person name="Clum A."/>
            <person name="LaButti K.M."/>
            <person name="Lindquist E.A."/>
            <person name="Yee Ngan C."/>
            <person name="Ohm R.A."/>
            <person name="Salamov A.A."/>
            <person name="Grigoriev I.V."/>
            <person name="Spatafora J.W."/>
            <person name="Berbee M.L."/>
        </authorList>
    </citation>
    <scope>NUCLEOTIDE SEQUENCE [LARGE SCALE GENOMIC DNA]</scope>
    <source>
        <strain evidence="11 12">JEL478</strain>
    </source>
</reference>
<dbReference type="GO" id="GO:0004658">
    <property type="term" value="F:propionyl-CoA carboxylase activity"/>
    <property type="evidence" value="ECO:0007669"/>
    <property type="project" value="TreeGrafter"/>
</dbReference>
<evidence type="ECO:0000259" key="10">
    <source>
        <dbReference type="PROSITE" id="PS50979"/>
    </source>
</evidence>
<keyword evidence="2" id="KW-0436">Ligase</keyword>
<dbReference type="FunFam" id="2.40.50.100:FF:000003">
    <property type="entry name" value="Acetyl-CoA carboxylase biotin carboxyl carrier protein"/>
    <property type="match status" value="1"/>
</dbReference>
<dbReference type="STRING" id="1344416.A0A139A516"/>
<organism evidence="11 12">
    <name type="scientific">Gonapodya prolifera (strain JEL478)</name>
    <name type="common">Monoblepharis prolifera</name>
    <dbReference type="NCBI Taxonomy" id="1344416"/>
    <lineage>
        <taxon>Eukaryota</taxon>
        <taxon>Fungi</taxon>
        <taxon>Fungi incertae sedis</taxon>
        <taxon>Chytridiomycota</taxon>
        <taxon>Chytridiomycota incertae sedis</taxon>
        <taxon>Monoblepharidomycetes</taxon>
        <taxon>Monoblepharidales</taxon>
        <taxon>Gonapodyaceae</taxon>
        <taxon>Gonapodya</taxon>
    </lineage>
</organism>
<proteinExistence type="predicted"/>
<dbReference type="GO" id="GO:0005739">
    <property type="term" value="C:mitochondrion"/>
    <property type="evidence" value="ECO:0007669"/>
    <property type="project" value="TreeGrafter"/>
</dbReference>
<dbReference type="FunFam" id="3.30.470.20:FF:000028">
    <property type="entry name" value="Methylcrotonoyl-CoA carboxylase subunit alpha, mitochondrial"/>
    <property type="match status" value="1"/>
</dbReference>
<dbReference type="FunFam" id="3.30.1490.20:FF:000018">
    <property type="entry name" value="Biotin carboxylase"/>
    <property type="match status" value="1"/>
</dbReference>
<dbReference type="Gene3D" id="3.30.470.20">
    <property type="entry name" value="ATP-grasp fold, B domain"/>
    <property type="match status" value="1"/>
</dbReference>
<evidence type="ECO:0000256" key="5">
    <source>
        <dbReference type="ARBA" id="ARBA00023098"/>
    </source>
</evidence>
<dbReference type="PROSITE" id="PS50979">
    <property type="entry name" value="BC"/>
    <property type="match status" value="1"/>
</dbReference>
<keyword evidence="6" id="KW-0092">Biotin</keyword>
<dbReference type="SUPFAM" id="SSF56059">
    <property type="entry name" value="Glutathione synthetase ATP-binding domain-like"/>
    <property type="match status" value="1"/>
</dbReference>
<keyword evidence="5" id="KW-0443">Lipid metabolism</keyword>
<dbReference type="GO" id="GO:0005524">
    <property type="term" value="F:ATP binding"/>
    <property type="evidence" value="ECO:0007669"/>
    <property type="project" value="UniProtKB-UniRule"/>
</dbReference>
<dbReference type="NCBIfam" id="NF006367">
    <property type="entry name" value="PRK08591.1"/>
    <property type="match status" value="1"/>
</dbReference>
<dbReference type="SUPFAM" id="SSF51246">
    <property type="entry name" value="Rudiment single hybrid motif"/>
    <property type="match status" value="1"/>
</dbReference>
<dbReference type="InterPro" id="IPR011761">
    <property type="entry name" value="ATP-grasp"/>
</dbReference>
<dbReference type="InterPro" id="IPR005479">
    <property type="entry name" value="CPAse_ATP-bd"/>
</dbReference>
<dbReference type="Proteomes" id="UP000070544">
    <property type="component" value="Unassembled WGS sequence"/>
</dbReference>
<dbReference type="Pfam" id="PF18140">
    <property type="entry name" value="PCC_BT"/>
    <property type="match status" value="1"/>
</dbReference>
<evidence type="ECO:0000313" key="12">
    <source>
        <dbReference type="Proteomes" id="UP000070544"/>
    </source>
</evidence>
<dbReference type="Pfam" id="PF02786">
    <property type="entry name" value="CPSase_L_D2"/>
    <property type="match status" value="1"/>
</dbReference>
<dbReference type="SMART" id="SM00878">
    <property type="entry name" value="Biotin_carb_C"/>
    <property type="match status" value="1"/>
</dbReference>
<evidence type="ECO:0000259" key="9">
    <source>
        <dbReference type="PROSITE" id="PS50975"/>
    </source>
</evidence>
<feature type="domain" description="ATP-grasp" evidence="9">
    <location>
        <begin position="205"/>
        <end position="402"/>
    </location>
</feature>
<comment type="cofactor">
    <cofactor evidence="1">
        <name>biotin</name>
        <dbReference type="ChEBI" id="CHEBI:57586"/>
    </cofactor>
</comment>
<dbReference type="PROSITE" id="PS00866">
    <property type="entry name" value="CPSASE_1"/>
    <property type="match status" value="1"/>
</dbReference>
<dbReference type="Pfam" id="PF00364">
    <property type="entry name" value="Biotin_lipoyl"/>
    <property type="match status" value="1"/>
</dbReference>
<dbReference type="PANTHER" id="PTHR18866">
    <property type="entry name" value="CARBOXYLASE:PYRUVATE/ACETYL-COA/PROPIONYL-COA CARBOXYLASE"/>
    <property type="match status" value="1"/>
</dbReference>
<evidence type="ECO:0000256" key="3">
    <source>
        <dbReference type="ARBA" id="ARBA00022741"/>
    </source>
</evidence>
<sequence length="775" mass="84593">MSSVSSISVSRAAALSSAAAAVAIPAARTASRALSTVASQSQIAPRQARHVQPKSRQAAAVSALPRSIPKRQYATAAAPEKTYPKTFNKILIANRGEIACRVIRTARKMGIKTVAVYSEADASALHVQLADEAVLIGPAPTNQSYLVIENIVKACKQTGAEAVHPGYGFLSENSAFVKALDEAGVAFIGPNTSAMFAMGDKIQSKIIARKAGVSCIPGFDGVVSDAEHAVQISREIGYPVMVKASAGGGGKGMRIAWNDEEAREAFRLSSAEAKSSFGDDRLLVEKFIEDPRHIEIQLIGDQHGNVVYLPERECSIQRRNQKVIEEAPSVHIDPETRRKMGEQAVALAKNVGYYSAGTVEMLCDAHRNFYFLEMNTRLQVEHPITEQITQLDLVELMILVAAGHPLPIAQSDVKIHGWATESRVYAEDPVRFLPSIGRLNHYQEPKLPKEYEGTNAIVRCDSGIREGSEISMYYDPMICKLITHGKDRKESLELMEKALDSYVIKGVTHNIPLLREVVAEADYREGKISTKYLPTKYPKGFLGHQLTPASTVELLATAGYVYARRDERDKSWIQTNVSKFHAPSQKWDIYVVVSNKNMEKESHKVSVEKLGKEYKVVINDETEVVVDADWTLESSLVSVRLQGSDKSGARDSFVVQYSEALPVGFSVIHHGTSFNLNTYSPAQFAATQFMKEKPKLDTSRVVLAPMPGTVVSLSVKPGDTVNEGSEIAIVEAMKMQNVLRAPRGGKIAKVNVSKGASVAADEILVEFEVTPAAKS</sequence>
<dbReference type="OrthoDB" id="196847at2759"/>
<dbReference type="InterPro" id="IPR016185">
    <property type="entry name" value="PreATP-grasp_dom_sf"/>
</dbReference>
<dbReference type="SUPFAM" id="SSF52440">
    <property type="entry name" value="PreATP-grasp domain"/>
    <property type="match status" value="1"/>
</dbReference>
<dbReference type="PROSITE" id="PS00867">
    <property type="entry name" value="CPSASE_2"/>
    <property type="match status" value="1"/>
</dbReference>
<evidence type="ECO:0000256" key="1">
    <source>
        <dbReference type="ARBA" id="ARBA00001953"/>
    </source>
</evidence>
<dbReference type="InterPro" id="IPR011764">
    <property type="entry name" value="Biotin_carboxylation_dom"/>
</dbReference>
<dbReference type="Pfam" id="PF02785">
    <property type="entry name" value="Biotin_carb_C"/>
    <property type="match status" value="1"/>
</dbReference>
<protein>
    <submittedName>
        <fullName evidence="11">Uncharacterized protein</fullName>
    </submittedName>
</protein>
<dbReference type="CDD" id="cd06850">
    <property type="entry name" value="biotinyl_domain"/>
    <property type="match status" value="1"/>
</dbReference>
<dbReference type="EMBL" id="KQ965794">
    <property type="protein sequence ID" value="KXS11912.1"/>
    <property type="molecule type" value="Genomic_DNA"/>
</dbReference>
<dbReference type="AlphaFoldDB" id="A0A139A516"/>
<accession>A0A139A516</accession>
<dbReference type="InterPro" id="IPR011053">
    <property type="entry name" value="Single_hybrid_motif"/>
</dbReference>
<feature type="domain" description="Biotin carboxylation" evidence="10">
    <location>
        <begin position="86"/>
        <end position="538"/>
    </location>
</feature>
<evidence type="ECO:0000256" key="4">
    <source>
        <dbReference type="ARBA" id="ARBA00022840"/>
    </source>
</evidence>
<evidence type="ECO:0000313" key="11">
    <source>
        <dbReference type="EMBL" id="KXS11912.1"/>
    </source>
</evidence>
<dbReference type="GO" id="GO:0006629">
    <property type="term" value="P:lipid metabolic process"/>
    <property type="evidence" value="ECO:0007669"/>
    <property type="project" value="UniProtKB-KW"/>
</dbReference>
<dbReference type="PROSITE" id="PS50968">
    <property type="entry name" value="BIOTINYL_LIPOYL"/>
    <property type="match status" value="1"/>
</dbReference>
<dbReference type="PANTHER" id="PTHR18866:SF33">
    <property type="entry name" value="METHYLCROTONOYL-COA CARBOXYLASE SUBUNIT ALPHA, MITOCHONDRIAL-RELATED"/>
    <property type="match status" value="1"/>
</dbReference>
<dbReference type="OMA" id="IGPKHYS"/>
<gene>
    <name evidence="11" type="ORF">M427DRAFT_35231</name>
</gene>
<keyword evidence="3 7" id="KW-0547">Nucleotide-binding</keyword>
<dbReference type="InterPro" id="IPR041265">
    <property type="entry name" value="PCC_BT"/>
</dbReference>
<dbReference type="GO" id="GO:0046872">
    <property type="term" value="F:metal ion binding"/>
    <property type="evidence" value="ECO:0007669"/>
    <property type="project" value="InterPro"/>
</dbReference>
<dbReference type="PROSITE" id="PS50975">
    <property type="entry name" value="ATP_GRASP"/>
    <property type="match status" value="1"/>
</dbReference>
<evidence type="ECO:0000256" key="6">
    <source>
        <dbReference type="ARBA" id="ARBA00023267"/>
    </source>
</evidence>
<feature type="domain" description="Lipoyl-binding" evidence="8">
    <location>
        <begin position="693"/>
        <end position="768"/>
    </location>
</feature>
<dbReference type="Gene3D" id="3.30.700.30">
    <property type="match status" value="1"/>
</dbReference>